<name>A0ABQ8DCV6_BRANA</name>
<protein>
    <recommendedName>
        <fullName evidence="7">30S ribosomal protein S20, chloroplastic</fullName>
    </recommendedName>
</protein>
<dbReference type="Pfam" id="PF10508">
    <property type="entry name" value="Proteasom_PSMB"/>
    <property type="match status" value="1"/>
</dbReference>
<evidence type="ECO:0000256" key="4">
    <source>
        <dbReference type="ARBA" id="ARBA00023274"/>
    </source>
</evidence>
<sequence>MEDVNQLFDAAFEFAHYPGPQGDSSVKEFLDRFPLPVIFNALQRETDIPGFETTLVTCLERVFKTKYGASLIPHYMPVLQAGLKSDSAVVKSLACKTVTCLLENRDANDVSPVQLIVSNGIYPLLLEYIIKSDDEVAHAASETIKSLARFPDATSVIFPTDTNDATHLGNLAARSSSLARVRVLSLIVKLFSISPHVASAVKNSGLLDLLEAEMKGTKDTLVILNVLELYYEVGLLFPRLLLINGSGAQFGVRATDFTYSDVLFYHQLRAMMISGRLLSRDNIYNTVDEACVKALVSAIDASLESPEMNDTNAHEAALDALGQIGSTTKGANLVLSTTPPAARHVVASAFDRNALGKQLAALHALAYIAGETRPKSSRIVDEKSEENLRCLIYDVAAQSTKLTPSARHTKSQGLFLSVLQQSSEMRLAGYRTLTALVARPWGLMEILSKEEIINIVTDATTETAKIAMEARYNCCKAIHEAFLCSNFVDDPRRLKTGEKLQEAVRSGPYMSKKYRDARPEVRRIERLGQEPLLFTSYGVGGEQRKVSMATIVQCLSSCAALNSKFKVLSLKGASSSSSSSPTSSSLSTRRGASATVCSSLSFSQSVSQCVAFSSGNLWVQKNPLRQLIVCEAAPTKKADSAAKRARQAEKRRVYNKSKKSEARTRMKKVLEALDGLKKKPDAQPDEIVTVEKLIGEAYSAIDKAVKVRALHKNTGARRKSRLARRKKAVEIHHGWYVPDTAAATTEAVTMAA</sequence>
<keyword evidence="1" id="KW-0699">rRNA-binding</keyword>
<dbReference type="PANTHER" id="PTHR13554:SF10">
    <property type="entry name" value="26S PROTEASOME NON-ATPASE REGULATORY SUBUNIT 5"/>
    <property type="match status" value="1"/>
</dbReference>
<reference evidence="5 6" key="1">
    <citation type="submission" date="2021-05" db="EMBL/GenBank/DDBJ databases">
        <title>Genome Assembly of Synthetic Allotetraploid Brassica napus Reveals Homoeologous Exchanges between Subgenomes.</title>
        <authorList>
            <person name="Davis J.T."/>
        </authorList>
    </citation>
    <scope>NUCLEOTIDE SEQUENCE [LARGE SCALE GENOMIC DNA]</scope>
    <source>
        <strain evidence="6">cv. Da-Ae</strain>
        <tissue evidence="5">Seedling</tissue>
    </source>
</reference>
<dbReference type="InterPro" id="IPR002583">
    <property type="entry name" value="Ribosomal_bS20"/>
</dbReference>
<accession>A0ABQ8DCV6</accession>
<evidence type="ECO:0000313" key="6">
    <source>
        <dbReference type="Proteomes" id="UP000824890"/>
    </source>
</evidence>
<keyword evidence="4" id="KW-0687">Ribonucleoprotein</keyword>
<proteinExistence type="inferred from homology"/>
<evidence type="ECO:0000313" key="5">
    <source>
        <dbReference type="EMBL" id="KAH0927209.1"/>
    </source>
</evidence>
<evidence type="ECO:0000256" key="1">
    <source>
        <dbReference type="ARBA" id="ARBA00022730"/>
    </source>
</evidence>
<dbReference type="Gene3D" id="1.25.10.10">
    <property type="entry name" value="Leucine-rich Repeat Variant"/>
    <property type="match status" value="1"/>
</dbReference>
<dbReference type="InterPro" id="IPR019538">
    <property type="entry name" value="PSMD5"/>
</dbReference>
<dbReference type="PANTHER" id="PTHR13554">
    <property type="entry name" value="26S PROTEASOME NON-ATPASE REGULATORY SUBUNIT 5-RELATED"/>
    <property type="match status" value="1"/>
</dbReference>
<comment type="caution">
    <text evidence="5">The sequence shown here is derived from an EMBL/GenBank/DDBJ whole genome shotgun (WGS) entry which is preliminary data.</text>
</comment>
<dbReference type="InterPro" id="IPR016024">
    <property type="entry name" value="ARM-type_fold"/>
</dbReference>
<dbReference type="NCBIfam" id="TIGR00029">
    <property type="entry name" value="S20"/>
    <property type="match status" value="1"/>
</dbReference>
<gene>
    <name evidence="5" type="ORF">HID58_019465</name>
</gene>
<evidence type="ECO:0000256" key="3">
    <source>
        <dbReference type="ARBA" id="ARBA00022980"/>
    </source>
</evidence>
<dbReference type="Pfam" id="PF01649">
    <property type="entry name" value="Ribosomal_S20p"/>
    <property type="match status" value="1"/>
</dbReference>
<keyword evidence="2" id="KW-0694">RNA-binding</keyword>
<dbReference type="EMBL" id="JAGKQM010000005">
    <property type="protein sequence ID" value="KAH0927209.1"/>
    <property type="molecule type" value="Genomic_DNA"/>
</dbReference>
<dbReference type="SUPFAM" id="SSF48371">
    <property type="entry name" value="ARM repeat"/>
    <property type="match status" value="1"/>
</dbReference>
<dbReference type="HAMAP" id="MF_00500">
    <property type="entry name" value="Ribosomal_bS20"/>
    <property type="match status" value="1"/>
</dbReference>
<keyword evidence="3" id="KW-0689">Ribosomal protein</keyword>
<dbReference type="Proteomes" id="UP000824890">
    <property type="component" value="Unassembled WGS sequence"/>
</dbReference>
<dbReference type="InterPro" id="IPR011989">
    <property type="entry name" value="ARM-like"/>
</dbReference>
<dbReference type="InterPro" id="IPR036510">
    <property type="entry name" value="Ribosomal_bS20_sf"/>
</dbReference>
<dbReference type="Gene3D" id="1.20.58.110">
    <property type="entry name" value="Ribosomal protein S20"/>
    <property type="match status" value="1"/>
</dbReference>
<dbReference type="SUPFAM" id="SSF46992">
    <property type="entry name" value="Ribosomal protein S20"/>
    <property type="match status" value="1"/>
</dbReference>
<organism evidence="5 6">
    <name type="scientific">Brassica napus</name>
    <name type="common">Rape</name>
    <dbReference type="NCBI Taxonomy" id="3708"/>
    <lineage>
        <taxon>Eukaryota</taxon>
        <taxon>Viridiplantae</taxon>
        <taxon>Streptophyta</taxon>
        <taxon>Embryophyta</taxon>
        <taxon>Tracheophyta</taxon>
        <taxon>Spermatophyta</taxon>
        <taxon>Magnoliopsida</taxon>
        <taxon>eudicotyledons</taxon>
        <taxon>Gunneridae</taxon>
        <taxon>Pentapetalae</taxon>
        <taxon>rosids</taxon>
        <taxon>malvids</taxon>
        <taxon>Brassicales</taxon>
        <taxon>Brassicaceae</taxon>
        <taxon>Brassiceae</taxon>
        <taxon>Brassica</taxon>
    </lineage>
</organism>
<evidence type="ECO:0008006" key="7">
    <source>
        <dbReference type="Google" id="ProtNLM"/>
    </source>
</evidence>
<keyword evidence="6" id="KW-1185">Reference proteome</keyword>
<evidence type="ECO:0000256" key="2">
    <source>
        <dbReference type="ARBA" id="ARBA00022884"/>
    </source>
</evidence>